<dbReference type="AlphaFoldDB" id="A0ABD6EEE6"/>
<proteinExistence type="predicted"/>
<evidence type="ECO:0000313" key="2">
    <source>
        <dbReference type="Proteomes" id="UP001608902"/>
    </source>
</evidence>
<dbReference type="Pfam" id="PF05380">
    <property type="entry name" value="Peptidase_A17"/>
    <property type="match status" value="1"/>
</dbReference>
<organism evidence="1 2">
    <name type="scientific">Gnathostoma spinigerum</name>
    <dbReference type="NCBI Taxonomy" id="75299"/>
    <lineage>
        <taxon>Eukaryota</taxon>
        <taxon>Metazoa</taxon>
        <taxon>Ecdysozoa</taxon>
        <taxon>Nematoda</taxon>
        <taxon>Chromadorea</taxon>
        <taxon>Rhabditida</taxon>
        <taxon>Spirurina</taxon>
        <taxon>Gnathostomatomorpha</taxon>
        <taxon>Gnathostomatoidea</taxon>
        <taxon>Gnathostomatidae</taxon>
        <taxon>Gnathostoma</taxon>
    </lineage>
</organism>
<dbReference type="InterPro" id="IPR008042">
    <property type="entry name" value="Retrotrans_Pao"/>
</dbReference>
<reference evidence="1 2" key="1">
    <citation type="submission" date="2024-08" db="EMBL/GenBank/DDBJ databases">
        <title>Gnathostoma spinigerum genome.</title>
        <authorList>
            <person name="Gonzalez-Bertolin B."/>
            <person name="Monzon S."/>
            <person name="Zaballos A."/>
            <person name="Jimenez P."/>
            <person name="Dekumyoy P."/>
            <person name="Varona S."/>
            <person name="Cuesta I."/>
            <person name="Sumanam S."/>
            <person name="Adisakwattana P."/>
            <person name="Gasser R.B."/>
            <person name="Hernandez-Gonzalez A."/>
            <person name="Young N.D."/>
            <person name="Perteguer M.J."/>
        </authorList>
    </citation>
    <scope>NUCLEOTIDE SEQUENCE [LARGE SCALE GENOMIC DNA]</scope>
    <source>
        <strain evidence="1">AL3</strain>
        <tissue evidence="1">Liver</tissue>
    </source>
</reference>
<gene>
    <name evidence="1" type="ORF">AB6A40_005077</name>
</gene>
<dbReference type="EMBL" id="JBGFUD010003139">
    <property type="protein sequence ID" value="MFH4978368.1"/>
    <property type="molecule type" value="Genomic_DNA"/>
</dbReference>
<accession>A0ABD6EEE6</accession>
<name>A0ABD6EEE6_9BILA</name>
<comment type="caution">
    <text evidence="1">The sequence shown here is derived from an EMBL/GenBank/DDBJ whole genome shotgun (WGS) entry which is preliminary data.</text>
</comment>
<protein>
    <submittedName>
        <fullName evidence="1">Uncharacterized protein</fullName>
    </submittedName>
</protein>
<sequence length="103" mass="11438">MAESINRNHAYDLSTETIHRFVDASISASAVAEDVRADKDCNLIMDVSRLTPVKGLTFPHLELLATLIATRLFDQVSPLLQVNFPPLLWSNSPCSLSWISLNN</sequence>
<evidence type="ECO:0000313" key="1">
    <source>
        <dbReference type="EMBL" id="MFH4978368.1"/>
    </source>
</evidence>
<dbReference type="Proteomes" id="UP001608902">
    <property type="component" value="Unassembled WGS sequence"/>
</dbReference>
<keyword evidence="2" id="KW-1185">Reference proteome</keyword>